<evidence type="ECO:0000259" key="4">
    <source>
        <dbReference type="Pfam" id="PF01471"/>
    </source>
</evidence>
<dbReference type="Gene3D" id="1.10.101.10">
    <property type="entry name" value="PGBD-like superfamily/PGBD"/>
    <property type="match status" value="1"/>
</dbReference>
<keyword evidence="2" id="KW-0175">Coiled coil</keyword>
<dbReference type="SUPFAM" id="SSF47090">
    <property type="entry name" value="PGBD-like"/>
    <property type="match status" value="1"/>
</dbReference>
<feature type="signal peptide" evidence="3">
    <location>
        <begin position="1"/>
        <end position="25"/>
    </location>
</feature>
<keyword evidence="3" id="KW-0732">Signal</keyword>
<dbReference type="Gene3D" id="2.40.420.20">
    <property type="match status" value="1"/>
</dbReference>
<evidence type="ECO:0000256" key="1">
    <source>
        <dbReference type="ARBA" id="ARBA00004196"/>
    </source>
</evidence>
<evidence type="ECO:0000313" key="5">
    <source>
        <dbReference type="EMBL" id="MBA8923353.1"/>
    </source>
</evidence>
<dbReference type="InterPro" id="IPR050465">
    <property type="entry name" value="UPF0194_transport"/>
</dbReference>
<dbReference type="EMBL" id="JACJID010000001">
    <property type="protein sequence ID" value="MBA8923353.1"/>
    <property type="molecule type" value="Genomic_DNA"/>
</dbReference>
<feature type="chain" id="PRO_5045439900" evidence="3">
    <location>
        <begin position="26"/>
        <end position="353"/>
    </location>
</feature>
<dbReference type="Pfam" id="PF01471">
    <property type="entry name" value="PG_binding_1"/>
    <property type="match status" value="1"/>
</dbReference>
<evidence type="ECO:0000313" key="6">
    <source>
        <dbReference type="Proteomes" id="UP000517916"/>
    </source>
</evidence>
<evidence type="ECO:0000256" key="3">
    <source>
        <dbReference type="SAM" id="SignalP"/>
    </source>
</evidence>
<dbReference type="InterPro" id="IPR036365">
    <property type="entry name" value="PGBD-like_sf"/>
</dbReference>
<dbReference type="PANTHER" id="PTHR32347:SF27">
    <property type="entry name" value="RND EFFLUX PUMP MEMBRANE FUSION PROTEIN BARREL-SANDWICH DOMAIN-CONTAINING PROTEIN"/>
    <property type="match status" value="1"/>
</dbReference>
<keyword evidence="6" id="KW-1185">Reference proteome</keyword>
<accession>A0ABR6B915</accession>
<dbReference type="PANTHER" id="PTHR32347">
    <property type="entry name" value="EFFLUX SYSTEM COMPONENT YKNX-RELATED"/>
    <property type="match status" value="1"/>
</dbReference>
<dbReference type="RefSeq" id="WP_025359028.1">
    <property type="nucleotide sequence ID" value="NZ_BAAABQ010000063.1"/>
</dbReference>
<name>A0ABR6B915_9PSEU</name>
<sequence>MNKRGVVITGITVLAATSIGVGAVAAFGQNGGTDATANKPAPASTAEVTRQQLVQQDTVDGTLEYAGGYQVMGAGGGVLTWLPNAGQTIAQGKAVYSVNGHSVPLFRGDVPFWRPLKSGMDNGPDVKVLEQNLKDLGYFYGVPGEKFTDATAAAVKRWQKALGVTQTGVVDPADAVVLPVDIRVATVDGVLGQPAQGKLIGATGTGRRVVVKLSVTKQKLASVDAKVDVSLPNGQHGSGKVISVGTVVNKPDPNQPSGTPTIDVVVGLDDPGIAGSLDGSPVRVSFTSERKENVLTVPVSALLALAEGGYAVELVDGSGTHLVKVELGMFSGGRVEVKSSELRAGAKVKAAGE</sequence>
<feature type="domain" description="Peptidoglycan binding-like" evidence="4">
    <location>
        <begin position="122"/>
        <end position="173"/>
    </location>
</feature>
<dbReference type="Proteomes" id="UP000517916">
    <property type="component" value="Unassembled WGS sequence"/>
</dbReference>
<dbReference type="InterPro" id="IPR036366">
    <property type="entry name" value="PGBDSf"/>
</dbReference>
<evidence type="ECO:0000256" key="2">
    <source>
        <dbReference type="ARBA" id="ARBA00023054"/>
    </source>
</evidence>
<reference evidence="5 6" key="1">
    <citation type="submission" date="2020-08" db="EMBL/GenBank/DDBJ databases">
        <title>Genomic Encyclopedia of Archaeal and Bacterial Type Strains, Phase II (KMG-II): from individual species to whole genera.</title>
        <authorList>
            <person name="Goeker M."/>
        </authorList>
    </citation>
    <scope>NUCLEOTIDE SEQUENCE [LARGE SCALE GENOMIC DNA]</scope>
    <source>
        <strain evidence="5 6">DSM 43850</strain>
    </source>
</reference>
<gene>
    <name evidence="5" type="ORF">BC739_000550</name>
</gene>
<dbReference type="InterPro" id="IPR002477">
    <property type="entry name" value="Peptidoglycan-bd-like"/>
</dbReference>
<organism evidence="5 6">
    <name type="scientific">Kutzneria viridogrisea</name>
    <dbReference type="NCBI Taxonomy" id="47990"/>
    <lineage>
        <taxon>Bacteria</taxon>
        <taxon>Bacillati</taxon>
        <taxon>Actinomycetota</taxon>
        <taxon>Actinomycetes</taxon>
        <taxon>Pseudonocardiales</taxon>
        <taxon>Pseudonocardiaceae</taxon>
        <taxon>Kutzneria</taxon>
    </lineage>
</organism>
<comment type="subcellular location">
    <subcellularLocation>
        <location evidence="1">Cell envelope</location>
    </subcellularLocation>
</comment>
<comment type="caution">
    <text evidence="5">The sequence shown here is derived from an EMBL/GenBank/DDBJ whole genome shotgun (WGS) entry which is preliminary data.</text>
</comment>
<protein>
    <submittedName>
        <fullName evidence="5">Peptidoglycan hydrolase-like protein with peptidoglycan-binding domain</fullName>
    </submittedName>
</protein>
<proteinExistence type="predicted"/>